<gene>
    <name evidence="2" type="ORF">AFUS01_LOCUS23160</name>
</gene>
<feature type="non-terminal residue" evidence="2">
    <location>
        <position position="1"/>
    </location>
</feature>
<feature type="region of interest" description="Disordered" evidence="1">
    <location>
        <begin position="1"/>
        <end position="31"/>
    </location>
</feature>
<feature type="compositionally biased region" description="Polar residues" evidence="1">
    <location>
        <begin position="17"/>
        <end position="31"/>
    </location>
</feature>
<comment type="caution">
    <text evidence="2">The sequence shown here is derived from an EMBL/GenBank/DDBJ whole genome shotgun (WGS) entry which is preliminary data.</text>
</comment>
<organism evidence="2 3">
    <name type="scientific">Allacma fusca</name>
    <dbReference type="NCBI Taxonomy" id="39272"/>
    <lineage>
        <taxon>Eukaryota</taxon>
        <taxon>Metazoa</taxon>
        <taxon>Ecdysozoa</taxon>
        <taxon>Arthropoda</taxon>
        <taxon>Hexapoda</taxon>
        <taxon>Collembola</taxon>
        <taxon>Symphypleona</taxon>
        <taxon>Sminthuridae</taxon>
        <taxon>Allacma</taxon>
    </lineage>
</organism>
<dbReference type="Proteomes" id="UP000708208">
    <property type="component" value="Unassembled WGS sequence"/>
</dbReference>
<keyword evidence="3" id="KW-1185">Reference proteome</keyword>
<accession>A0A8J2K8I1</accession>
<protein>
    <submittedName>
        <fullName evidence="2">Uncharacterized protein</fullName>
    </submittedName>
</protein>
<evidence type="ECO:0000313" key="3">
    <source>
        <dbReference type="Proteomes" id="UP000708208"/>
    </source>
</evidence>
<evidence type="ECO:0000256" key="1">
    <source>
        <dbReference type="SAM" id="MobiDB-lite"/>
    </source>
</evidence>
<sequence>LTGSDRTLVVDTDTEGNKLSSLQSSPTKSENQIMSCSTEATSQQSEAQVIPECKIGEILIDGIADANPENMEILKKKYYFRIVADKTCDDGEWRIVNIRVDRMIPLAVLSSLIKDISGVDEKNFILSKVYNGCDFEVVNFSSRLNSLAPLDEIKCVLGHRLQKGEGRVSIYFLQMDHQPLAPVYLKDVVLHESMATGQIKDLISQEIKAMSLCIDTTK</sequence>
<name>A0A8J2K8I1_9HEXA</name>
<evidence type="ECO:0000313" key="2">
    <source>
        <dbReference type="EMBL" id="CAG7734790.1"/>
    </source>
</evidence>
<dbReference type="EMBL" id="CAJVCH010276405">
    <property type="protein sequence ID" value="CAG7734790.1"/>
    <property type="molecule type" value="Genomic_DNA"/>
</dbReference>
<reference evidence="2" key="1">
    <citation type="submission" date="2021-06" db="EMBL/GenBank/DDBJ databases">
        <authorList>
            <person name="Hodson N. C."/>
            <person name="Mongue J. A."/>
            <person name="Jaron S. K."/>
        </authorList>
    </citation>
    <scope>NUCLEOTIDE SEQUENCE</scope>
</reference>
<dbReference type="AlphaFoldDB" id="A0A8J2K8I1"/>
<proteinExistence type="predicted"/>